<proteinExistence type="predicted"/>
<sequence>MLELSYICCAPSHLPIVPSAFPYVRRRTHLRNLILQGGSAFISHHPTSPRYRDLSECRHGPFQEYRLSRPSQVCKFPEGIVLAVRAMPCRRIDARKTGSSLGDCEATFWSGSIQKYLTRRRPGQKKVRLVCNPTRCSNYIYPAYVVFLKKYLSNNYRRRAWNLAVQLLSSLYVVESLRFLLHYMRMFCSSSVSAGIYIEKSSSPIGCSTHKFQIYIDC</sequence>
<dbReference type="AlphaFoldDB" id="A0A0C3FGG0"/>
<dbReference type="EMBL" id="KN833013">
    <property type="protein sequence ID" value="KIM78919.1"/>
    <property type="molecule type" value="Genomic_DNA"/>
</dbReference>
<protein>
    <submittedName>
        <fullName evidence="1">Uncharacterized protein</fullName>
    </submittedName>
</protein>
<reference evidence="1 2" key="1">
    <citation type="submission" date="2014-04" db="EMBL/GenBank/DDBJ databases">
        <authorList>
            <consortium name="DOE Joint Genome Institute"/>
            <person name="Kuo A."/>
            <person name="Tarkka M."/>
            <person name="Buscot F."/>
            <person name="Kohler A."/>
            <person name="Nagy L.G."/>
            <person name="Floudas D."/>
            <person name="Copeland A."/>
            <person name="Barry K.W."/>
            <person name="Cichocki N."/>
            <person name="Veneault-Fourrey C."/>
            <person name="LaButti K."/>
            <person name="Lindquist E.A."/>
            <person name="Lipzen A."/>
            <person name="Lundell T."/>
            <person name="Morin E."/>
            <person name="Murat C."/>
            <person name="Sun H."/>
            <person name="Tunlid A."/>
            <person name="Henrissat B."/>
            <person name="Grigoriev I.V."/>
            <person name="Hibbett D.S."/>
            <person name="Martin F."/>
            <person name="Nordberg H.P."/>
            <person name="Cantor M.N."/>
            <person name="Hua S.X."/>
        </authorList>
    </citation>
    <scope>NUCLEOTIDE SEQUENCE [LARGE SCALE GENOMIC DNA]</scope>
    <source>
        <strain evidence="1 2">F 1598</strain>
    </source>
</reference>
<reference evidence="2" key="2">
    <citation type="submission" date="2015-01" db="EMBL/GenBank/DDBJ databases">
        <title>Evolutionary Origins and Diversification of the Mycorrhizal Mutualists.</title>
        <authorList>
            <consortium name="DOE Joint Genome Institute"/>
            <consortium name="Mycorrhizal Genomics Consortium"/>
            <person name="Kohler A."/>
            <person name="Kuo A."/>
            <person name="Nagy L.G."/>
            <person name="Floudas D."/>
            <person name="Copeland A."/>
            <person name="Barry K.W."/>
            <person name="Cichocki N."/>
            <person name="Veneault-Fourrey C."/>
            <person name="LaButti K."/>
            <person name="Lindquist E.A."/>
            <person name="Lipzen A."/>
            <person name="Lundell T."/>
            <person name="Morin E."/>
            <person name="Murat C."/>
            <person name="Riley R."/>
            <person name="Ohm R."/>
            <person name="Sun H."/>
            <person name="Tunlid A."/>
            <person name="Henrissat B."/>
            <person name="Grigoriev I.V."/>
            <person name="Hibbett D.S."/>
            <person name="Martin F."/>
        </authorList>
    </citation>
    <scope>NUCLEOTIDE SEQUENCE [LARGE SCALE GENOMIC DNA]</scope>
    <source>
        <strain evidence="2">F 1598</strain>
    </source>
</reference>
<dbReference type="Proteomes" id="UP000054166">
    <property type="component" value="Unassembled WGS sequence"/>
</dbReference>
<evidence type="ECO:0000313" key="1">
    <source>
        <dbReference type="EMBL" id="KIM78919.1"/>
    </source>
</evidence>
<gene>
    <name evidence="1" type="ORF">PILCRDRAFT_579958</name>
</gene>
<evidence type="ECO:0000313" key="2">
    <source>
        <dbReference type="Proteomes" id="UP000054166"/>
    </source>
</evidence>
<accession>A0A0C3FGG0</accession>
<name>A0A0C3FGG0_PILCF</name>
<dbReference type="InParanoid" id="A0A0C3FGG0"/>
<dbReference type="HOGENOM" id="CLU_1267322_0_0_1"/>
<keyword evidence="2" id="KW-1185">Reference proteome</keyword>
<organism evidence="1 2">
    <name type="scientific">Piloderma croceum (strain F 1598)</name>
    <dbReference type="NCBI Taxonomy" id="765440"/>
    <lineage>
        <taxon>Eukaryota</taxon>
        <taxon>Fungi</taxon>
        <taxon>Dikarya</taxon>
        <taxon>Basidiomycota</taxon>
        <taxon>Agaricomycotina</taxon>
        <taxon>Agaricomycetes</taxon>
        <taxon>Agaricomycetidae</taxon>
        <taxon>Atheliales</taxon>
        <taxon>Atheliaceae</taxon>
        <taxon>Piloderma</taxon>
    </lineage>
</organism>